<evidence type="ECO:0008006" key="8">
    <source>
        <dbReference type="Google" id="ProtNLM"/>
    </source>
</evidence>
<dbReference type="Proteomes" id="UP001374893">
    <property type="component" value="Chromosome"/>
</dbReference>
<dbReference type="SUPFAM" id="SSF51905">
    <property type="entry name" value="FAD/NAD(P)-binding domain"/>
    <property type="match status" value="1"/>
</dbReference>
<dbReference type="PROSITE" id="PS51318">
    <property type="entry name" value="TAT"/>
    <property type="match status" value="1"/>
</dbReference>
<evidence type="ECO:0000313" key="7">
    <source>
        <dbReference type="Proteomes" id="UP001374893"/>
    </source>
</evidence>
<keyword evidence="7" id="KW-1185">Reference proteome</keyword>
<dbReference type="InterPro" id="IPR006311">
    <property type="entry name" value="TAT_signal"/>
</dbReference>
<sequence>MSDSPSPGRRRFLQSSLLAPVGAALASTTHVEASALPDAGKADISTDVDVLVVGGGTAGTIAAIQAGRAGAKTLLLERGAQLGGMTTTGGVAFPGLFDAWGKQVIAGIGWELVKESVELDGGKLPNFAKVPQRHWMNQVHVNQFLYAILAEEKCAKAGVTICYYEFPTSVTPVDGGWQVECTGFGTRRQIRCKQIIDCTGGAEVVGMAGFERMREDETQPGSMLFHLGEANDPGRHQLHQLYVHGADSTNSRTVTQANLTGRKSVLEKLRKDKKRLMHLQPEAAFRESFRIVGETVITVNDYTGGRLFDDAVSNAFYPVDLHTKSGVKPKPLKPGTVPTIPLSALVPKGSRNLIVAGRSVSSDRLANSGLRVQASCMGMGQAAAAAAVLAVKGGTTPLKVPLDDIHRLLSDHGAILPGKA</sequence>
<dbReference type="InterPro" id="IPR036188">
    <property type="entry name" value="FAD/NAD-bd_sf"/>
</dbReference>
<accession>A0ABM7RGT5</accession>
<evidence type="ECO:0000313" key="6">
    <source>
        <dbReference type="EMBL" id="BCX46926.1"/>
    </source>
</evidence>
<gene>
    <name evidence="6" type="ORF">HAHE_08340</name>
</gene>
<keyword evidence="2" id="KW-0479">Metal-binding</keyword>
<dbReference type="PANTHER" id="PTHR43498:SF1">
    <property type="entry name" value="COB--COM HETERODISULFIDE REDUCTASE IRON-SULFUR SUBUNIT A"/>
    <property type="match status" value="1"/>
</dbReference>
<dbReference type="RefSeq" id="WP_338688854.1">
    <property type="nucleotide sequence ID" value="NZ_AP024702.1"/>
</dbReference>
<keyword evidence="1" id="KW-0004">4Fe-4S</keyword>
<reference evidence="6 7" key="1">
    <citation type="submission" date="2021-06" db="EMBL/GenBank/DDBJ databases">
        <title>Complete genome of Haloferula helveola possessing various polysaccharide degrading enzymes.</title>
        <authorList>
            <person name="Takami H."/>
            <person name="Huang C."/>
            <person name="Hamasaki K."/>
        </authorList>
    </citation>
    <scope>NUCLEOTIDE SEQUENCE [LARGE SCALE GENOMIC DNA]</scope>
    <source>
        <strain evidence="6 7">CN-1</strain>
    </source>
</reference>
<protein>
    <recommendedName>
        <fullName evidence="8">FAD-dependent oxidoreductase</fullName>
    </recommendedName>
</protein>
<keyword evidence="4" id="KW-0408">Iron</keyword>
<evidence type="ECO:0000256" key="4">
    <source>
        <dbReference type="ARBA" id="ARBA00023004"/>
    </source>
</evidence>
<evidence type="ECO:0000256" key="5">
    <source>
        <dbReference type="ARBA" id="ARBA00023014"/>
    </source>
</evidence>
<dbReference type="EMBL" id="AP024702">
    <property type="protein sequence ID" value="BCX46926.1"/>
    <property type="molecule type" value="Genomic_DNA"/>
</dbReference>
<dbReference type="InterPro" id="IPR039650">
    <property type="entry name" value="HdrA-like"/>
</dbReference>
<evidence type="ECO:0000256" key="2">
    <source>
        <dbReference type="ARBA" id="ARBA00022723"/>
    </source>
</evidence>
<evidence type="ECO:0000256" key="3">
    <source>
        <dbReference type="ARBA" id="ARBA00023002"/>
    </source>
</evidence>
<dbReference type="Gene3D" id="3.50.50.60">
    <property type="entry name" value="FAD/NAD(P)-binding domain"/>
    <property type="match status" value="1"/>
</dbReference>
<proteinExistence type="predicted"/>
<organism evidence="6 7">
    <name type="scientific">Haloferula helveola</name>
    <dbReference type="NCBI Taxonomy" id="490095"/>
    <lineage>
        <taxon>Bacteria</taxon>
        <taxon>Pseudomonadati</taxon>
        <taxon>Verrucomicrobiota</taxon>
        <taxon>Verrucomicrobiia</taxon>
        <taxon>Verrucomicrobiales</taxon>
        <taxon>Verrucomicrobiaceae</taxon>
        <taxon>Haloferula</taxon>
    </lineage>
</organism>
<keyword evidence="3" id="KW-0560">Oxidoreductase</keyword>
<name>A0ABM7RGT5_9BACT</name>
<evidence type="ECO:0000256" key="1">
    <source>
        <dbReference type="ARBA" id="ARBA00022485"/>
    </source>
</evidence>
<dbReference type="PANTHER" id="PTHR43498">
    <property type="entry name" value="FERREDOXIN:COB-COM HETERODISULFIDE REDUCTASE SUBUNIT A"/>
    <property type="match status" value="1"/>
</dbReference>
<keyword evidence="5" id="KW-0411">Iron-sulfur</keyword>
<dbReference type="Pfam" id="PF12831">
    <property type="entry name" value="FAD_oxidored"/>
    <property type="match status" value="2"/>
</dbReference>